<dbReference type="GO" id="GO:0016853">
    <property type="term" value="F:isomerase activity"/>
    <property type="evidence" value="ECO:0007669"/>
    <property type="project" value="UniProtKB-KW"/>
</dbReference>
<keyword evidence="1" id="KW-0812">Transmembrane</keyword>
<feature type="transmembrane region" description="Helical" evidence="1">
    <location>
        <begin position="95"/>
        <end position="115"/>
    </location>
</feature>
<accession>A0A2T0WH59</accession>
<proteinExistence type="predicted"/>
<sequence>MMDTTTESWKPRLRDIMAGNGVLMIFAALVGGLGLWMYVLGGFELLPGVFLEFQLPGSERGWTAAHTGPVMNGLMVIAVAFVMPHLSFSQKWGQIWGWIVLLDGWSNVGFYFFSNFSPNRGLAFAETPVLGGADIFSFLALFPAYVFGVLNMIALVAIGRQAILEAKARRAGHANAAEMLAA</sequence>
<gene>
    <name evidence="2" type="ORF">CLV74_11325</name>
</gene>
<keyword evidence="1" id="KW-0472">Membrane</keyword>
<dbReference type="InterPro" id="IPR058965">
    <property type="entry name" value="SOI/HabA-like"/>
</dbReference>
<dbReference type="AlphaFoldDB" id="A0A2T0WH59"/>
<evidence type="ECO:0000313" key="3">
    <source>
        <dbReference type="Proteomes" id="UP000238392"/>
    </source>
</evidence>
<keyword evidence="1" id="KW-1133">Transmembrane helix</keyword>
<dbReference type="RefSeq" id="WP_211299065.1">
    <property type="nucleotide sequence ID" value="NZ_PVTQ01000013.1"/>
</dbReference>
<evidence type="ECO:0000256" key="1">
    <source>
        <dbReference type="SAM" id="Phobius"/>
    </source>
</evidence>
<dbReference type="InterPro" id="IPR054803">
    <property type="entry name" value="StyOxIsoStyC"/>
</dbReference>
<dbReference type="Proteomes" id="UP000238392">
    <property type="component" value="Unassembled WGS sequence"/>
</dbReference>
<protein>
    <submittedName>
        <fullName evidence="2">Styrene-oxide isomerase</fullName>
    </submittedName>
</protein>
<keyword evidence="3" id="KW-1185">Reference proteome</keyword>
<reference evidence="2 3" key="1">
    <citation type="submission" date="2018-03" db="EMBL/GenBank/DDBJ databases">
        <title>Genomic Encyclopedia of Archaeal and Bacterial Type Strains, Phase II (KMG-II): from individual species to whole genera.</title>
        <authorList>
            <person name="Goeker M."/>
        </authorList>
    </citation>
    <scope>NUCLEOTIDE SEQUENCE [LARGE SCALE GENOMIC DNA]</scope>
    <source>
        <strain evidence="2 3">DSM 100212</strain>
    </source>
</reference>
<dbReference type="EMBL" id="PVTQ01000013">
    <property type="protein sequence ID" value="PRY86050.1"/>
    <property type="molecule type" value="Genomic_DNA"/>
</dbReference>
<feature type="transmembrane region" description="Helical" evidence="1">
    <location>
        <begin position="61"/>
        <end position="83"/>
    </location>
</feature>
<feature type="transmembrane region" description="Helical" evidence="1">
    <location>
        <begin position="21"/>
        <end position="41"/>
    </location>
</feature>
<keyword evidence="2" id="KW-0413">Isomerase</keyword>
<dbReference type="Pfam" id="PF26512">
    <property type="entry name" value="SOI"/>
    <property type="match status" value="1"/>
</dbReference>
<dbReference type="NCBIfam" id="NF045734">
    <property type="entry name" value="StyOxIsoStyC"/>
    <property type="match status" value="1"/>
</dbReference>
<name>A0A2T0WH59_9RHOB</name>
<feature type="transmembrane region" description="Helical" evidence="1">
    <location>
        <begin position="135"/>
        <end position="159"/>
    </location>
</feature>
<organism evidence="2 3">
    <name type="scientific">Donghicola tyrosinivorans</name>
    <dbReference type="NCBI Taxonomy" id="1652492"/>
    <lineage>
        <taxon>Bacteria</taxon>
        <taxon>Pseudomonadati</taxon>
        <taxon>Pseudomonadota</taxon>
        <taxon>Alphaproteobacteria</taxon>
        <taxon>Rhodobacterales</taxon>
        <taxon>Roseobacteraceae</taxon>
        <taxon>Donghicola</taxon>
    </lineage>
</organism>
<evidence type="ECO:0000313" key="2">
    <source>
        <dbReference type="EMBL" id="PRY86050.1"/>
    </source>
</evidence>
<comment type="caution">
    <text evidence="2">The sequence shown here is derived from an EMBL/GenBank/DDBJ whole genome shotgun (WGS) entry which is preliminary data.</text>
</comment>